<evidence type="ECO:0000313" key="7">
    <source>
        <dbReference type="EMBL" id="KAJ0210037.1"/>
    </source>
</evidence>
<dbReference type="PANTHER" id="PTHR13989">
    <property type="entry name" value="REPLICATION PROTEIN A-RELATED"/>
    <property type="match status" value="1"/>
</dbReference>
<keyword evidence="8" id="KW-1185">Reference proteome</keyword>
<dbReference type="GO" id="GO:0005634">
    <property type="term" value="C:nucleus"/>
    <property type="evidence" value="ECO:0007669"/>
    <property type="project" value="UniProtKB-SubCell"/>
</dbReference>
<dbReference type="EMBL" id="NBSK02000004">
    <property type="protein sequence ID" value="KAJ0210037.1"/>
    <property type="molecule type" value="Genomic_DNA"/>
</dbReference>
<dbReference type="Pfam" id="PF08784">
    <property type="entry name" value="RPA_C"/>
    <property type="match status" value="1"/>
</dbReference>
<proteinExistence type="predicted"/>
<organism evidence="7 8">
    <name type="scientific">Lactuca sativa</name>
    <name type="common">Garden lettuce</name>
    <dbReference type="NCBI Taxonomy" id="4236"/>
    <lineage>
        <taxon>Eukaryota</taxon>
        <taxon>Viridiplantae</taxon>
        <taxon>Streptophyta</taxon>
        <taxon>Embryophyta</taxon>
        <taxon>Tracheophyta</taxon>
        <taxon>Spermatophyta</taxon>
        <taxon>Magnoliopsida</taxon>
        <taxon>eudicotyledons</taxon>
        <taxon>Gunneridae</taxon>
        <taxon>Pentapetalae</taxon>
        <taxon>asterids</taxon>
        <taxon>campanulids</taxon>
        <taxon>Asterales</taxon>
        <taxon>Asteraceae</taxon>
        <taxon>Cichorioideae</taxon>
        <taxon>Cichorieae</taxon>
        <taxon>Lactucinae</taxon>
        <taxon>Lactuca</taxon>
    </lineage>
</organism>
<evidence type="ECO:0000259" key="6">
    <source>
        <dbReference type="Pfam" id="PF08784"/>
    </source>
</evidence>
<dbReference type="AlphaFoldDB" id="A0A9R1VMB7"/>
<keyword evidence="3" id="KW-0238">DNA-binding</keyword>
<evidence type="ECO:0000256" key="5">
    <source>
        <dbReference type="ARBA" id="ARBA00023204"/>
    </source>
</evidence>
<dbReference type="GO" id="GO:0006310">
    <property type="term" value="P:DNA recombination"/>
    <property type="evidence" value="ECO:0007669"/>
    <property type="project" value="UniProtKB-KW"/>
</dbReference>
<dbReference type="InterPro" id="IPR036390">
    <property type="entry name" value="WH_DNA-bd_sf"/>
</dbReference>
<sequence>MLLFEDLCVIDFDKITLHFVECIYINSYNTKLMKQQAGSSNTSNQAHMPTSGINTQSYQTAPPNQVNLLNSFLQFTGQYVVDRLNVVDKMLFACFTTRKSGIDIEEVVIKLVVSLDKIRESIDDMVIEGLIYSSIDENHFKSTGNA</sequence>
<name>A0A9R1VMB7_LACSA</name>
<comment type="caution">
    <text evidence="7">The sequence shown here is derived from an EMBL/GenBank/DDBJ whole genome shotgun (WGS) entry which is preliminary data.</text>
</comment>
<keyword evidence="5" id="KW-0234">DNA repair</keyword>
<protein>
    <recommendedName>
        <fullName evidence="6">Replication protein A C-terminal domain-containing protein</fullName>
    </recommendedName>
</protein>
<dbReference type="GO" id="GO:0006281">
    <property type="term" value="P:DNA repair"/>
    <property type="evidence" value="ECO:0007669"/>
    <property type="project" value="UniProtKB-KW"/>
</dbReference>
<evidence type="ECO:0000256" key="1">
    <source>
        <dbReference type="ARBA" id="ARBA00004123"/>
    </source>
</evidence>
<keyword evidence="4" id="KW-0233">DNA recombination</keyword>
<dbReference type="Proteomes" id="UP000235145">
    <property type="component" value="Unassembled WGS sequence"/>
</dbReference>
<dbReference type="GO" id="GO:0003677">
    <property type="term" value="F:DNA binding"/>
    <property type="evidence" value="ECO:0007669"/>
    <property type="project" value="UniProtKB-KW"/>
</dbReference>
<keyword evidence="2" id="KW-0227">DNA damage</keyword>
<evidence type="ECO:0000256" key="4">
    <source>
        <dbReference type="ARBA" id="ARBA00023172"/>
    </source>
</evidence>
<dbReference type="InterPro" id="IPR040260">
    <property type="entry name" value="RFA2-like"/>
</dbReference>
<accession>A0A9R1VMB7</accession>
<reference evidence="7 8" key="1">
    <citation type="journal article" date="2017" name="Nat. Commun.">
        <title>Genome assembly with in vitro proximity ligation data and whole-genome triplication in lettuce.</title>
        <authorList>
            <person name="Reyes-Chin-Wo S."/>
            <person name="Wang Z."/>
            <person name="Yang X."/>
            <person name="Kozik A."/>
            <person name="Arikit S."/>
            <person name="Song C."/>
            <person name="Xia L."/>
            <person name="Froenicke L."/>
            <person name="Lavelle D.O."/>
            <person name="Truco M.J."/>
            <person name="Xia R."/>
            <person name="Zhu S."/>
            <person name="Xu C."/>
            <person name="Xu H."/>
            <person name="Xu X."/>
            <person name="Cox K."/>
            <person name="Korf I."/>
            <person name="Meyers B.C."/>
            <person name="Michelmore R.W."/>
        </authorList>
    </citation>
    <scope>NUCLEOTIDE SEQUENCE [LARGE SCALE GENOMIC DNA]</scope>
    <source>
        <strain evidence="8">cv. Salinas</strain>
        <tissue evidence="7">Seedlings</tissue>
    </source>
</reference>
<evidence type="ECO:0000256" key="3">
    <source>
        <dbReference type="ARBA" id="ARBA00023125"/>
    </source>
</evidence>
<gene>
    <name evidence="7" type="ORF">LSAT_V11C400202050</name>
</gene>
<evidence type="ECO:0000256" key="2">
    <source>
        <dbReference type="ARBA" id="ARBA00022763"/>
    </source>
</evidence>
<dbReference type="InterPro" id="IPR036388">
    <property type="entry name" value="WH-like_DNA-bd_sf"/>
</dbReference>
<dbReference type="Gene3D" id="1.10.10.10">
    <property type="entry name" value="Winged helix-like DNA-binding domain superfamily/Winged helix DNA-binding domain"/>
    <property type="match status" value="1"/>
</dbReference>
<dbReference type="SUPFAM" id="SSF46785">
    <property type="entry name" value="Winged helix' DNA-binding domain"/>
    <property type="match status" value="1"/>
</dbReference>
<dbReference type="InterPro" id="IPR014892">
    <property type="entry name" value="RPA_C"/>
</dbReference>
<dbReference type="PANTHER" id="PTHR13989:SF16">
    <property type="entry name" value="REPLICATION PROTEIN A2"/>
    <property type="match status" value="1"/>
</dbReference>
<comment type="subcellular location">
    <subcellularLocation>
        <location evidence="1">Nucleus</location>
    </subcellularLocation>
</comment>
<evidence type="ECO:0000313" key="8">
    <source>
        <dbReference type="Proteomes" id="UP000235145"/>
    </source>
</evidence>
<feature type="domain" description="Replication protein A C-terminal" evidence="6">
    <location>
        <begin position="30"/>
        <end position="138"/>
    </location>
</feature>